<name>A0A645IBQ1_9ZZZZ</name>
<protein>
    <submittedName>
        <fullName evidence="1">Uncharacterized protein</fullName>
    </submittedName>
</protein>
<proteinExistence type="predicted"/>
<gene>
    <name evidence="1" type="ORF">SDC9_195868</name>
</gene>
<sequence>MADRRLAVGAGNGDQRQGLAGMAVHGVGERSGQGTQCRMRQLRNVPGRIPGKIATRLPEHGHGAFRQRIGDVATTVGEIAGVSQKQIARTNLATVVGNAGRRNAQRVELVENFARATHSFPLSCSAVATWIGASGAMPRVRSAPPMI</sequence>
<organism evidence="1">
    <name type="scientific">bioreactor metagenome</name>
    <dbReference type="NCBI Taxonomy" id="1076179"/>
    <lineage>
        <taxon>unclassified sequences</taxon>
        <taxon>metagenomes</taxon>
        <taxon>ecological metagenomes</taxon>
    </lineage>
</organism>
<evidence type="ECO:0000313" key="1">
    <source>
        <dbReference type="EMBL" id="MPN48262.1"/>
    </source>
</evidence>
<reference evidence="1" key="1">
    <citation type="submission" date="2019-08" db="EMBL/GenBank/DDBJ databases">
        <authorList>
            <person name="Kucharzyk K."/>
            <person name="Murdoch R.W."/>
            <person name="Higgins S."/>
            <person name="Loffler F."/>
        </authorList>
    </citation>
    <scope>NUCLEOTIDE SEQUENCE</scope>
</reference>
<comment type="caution">
    <text evidence="1">The sequence shown here is derived from an EMBL/GenBank/DDBJ whole genome shotgun (WGS) entry which is preliminary data.</text>
</comment>
<accession>A0A645IBQ1</accession>
<dbReference type="EMBL" id="VSSQ01110412">
    <property type="protein sequence ID" value="MPN48262.1"/>
    <property type="molecule type" value="Genomic_DNA"/>
</dbReference>
<dbReference type="AlphaFoldDB" id="A0A645IBQ1"/>